<sequence>MMTRRLHSRVLAACLIFATACTGGPMNDDVVAPVAATNDGEELRIQPLRTANDPPPSIDGFNPGAAPVGQWIAINGRNFLAGDRVFFGGVQAGNVDYSGVPARISAAVPRKAKTGAIGVELSTSIGDPFRVLPTESGFTPTSGTPLNTTVVIKGTGFADSPIRVLFANGVEGIVTGGDEVSIGVTVPDNAATGPLTITTKGGSIKTRDSFTVLPQPPSIKNRDGFAPTSGAVGTEVHIYAKPGTTFQQLTRVAFKGPGIPNRIDAVFQVVNSKTEIITRVPSGAVTGTIRVTNVTGADATSEDFVVLP</sequence>
<name>A0ABZ2JYG6_9BACT</name>
<proteinExistence type="predicted"/>
<evidence type="ECO:0000313" key="2">
    <source>
        <dbReference type="EMBL" id="WXA89992.1"/>
    </source>
</evidence>
<dbReference type="PROSITE" id="PS51257">
    <property type="entry name" value="PROKAR_LIPOPROTEIN"/>
    <property type="match status" value="1"/>
</dbReference>
<feature type="chain" id="PRO_5047275131" description="IPT/TIG domain-containing protein" evidence="1">
    <location>
        <begin position="24"/>
        <end position="308"/>
    </location>
</feature>
<accession>A0ABZ2JYG6</accession>
<gene>
    <name evidence="2" type="ORF">LZC95_26255</name>
</gene>
<dbReference type="InterPro" id="IPR013783">
    <property type="entry name" value="Ig-like_fold"/>
</dbReference>
<feature type="signal peptide" evidence="1">
    <location>
        <begin position="1"/>
        <end position="23"/>
    </location>
</feature>
<dbReference type="Proteomes" id="UP001379533">
    <property type="component" value="Chromosome"/>
</dbReference>
<dbReference type="InterPro" id="IPR014756">
    <property type="entry name" value="Ig_E-set"/>
</dbReference>
<evidence type="ECO:0000256" key="1">
    <source>
        <dbReference type="SAM" id="SignalP"/>
    </source>
</evidence>
<keyword evidence="3" id="KW-1185">Reference proteome</keyword>
<organism evidence="2 3">
    <name type="scientific">Pendulispora brunnea</name>
    <dbReference type="NCBI Taxonomy" id="2905690"/>
    <lineage>
        <taxon>Bacteria</taxon>
        <taxon>Pseudomonadati</taxon>
        <taxon>Myxococcota</taxon>
        <taxon>Myxococcia</taxon>
        <taxon>Myxococcales</taxon>
        <taxon>Sorangiineae</taxon>
        <taxon>Pendulisporaceae</taxon>
        <taxon>Pendulispora</taxon>
    </lineage>
</organism>
<reference evidence="2 3" key="1">
    <citation type="submission" date="2021-12" db="EMBL/GenBank/DDBJ databases">
        <title>Discovery of the Pendulisporaceae a myxobacterial family with distinct sporulation behavior and unique specialized metabolism.</title>
        <authorList>
            <person name="Garcia R."/>
            <person name="Popoff A."/>
            <person name="Bader C.D."/>
            <person name="Loehr J."/>
            <person name="Walesch S."/>
            <person name="Walt C."/>
            <person name="Boldt J."/>
            <person name="Bunk B."/>
            <person name="Haeckl F.J.F.P.J."/>
            <person name="Gunesch A.P."/>
            <person name="Birkelbach J."/>
            <person name="Nuebel U."/>
            <person name="Pietschmann T."/>
            <person name="Bach T."/>
            <person name="Mueller R."/>
        </authorList>
    </citation>
    <scope>NUCLEOTIDE SEQUENCE [LARGE SCALE GENOMIC DNA]</scope>
    <source>
        <strain evidence="2 3">MSr12523</strain>
    </source>
</reference>
<dbReference type="SUPFAM" id="SSF81296">
    <property type="entry name" value="E set domains"/>
    <property type="match status" value="2"/>
</dbReference>
<dbReference type="CDD" id="cd00102">
    <property type="entry name" value="IPT"/>
    <property type="match status" value="1"/>
</dbReference>
<dbReference type="RefSeq" id="WP_394840605.1">
    <property type="nucleotide sequence ID" value="NZ_CP089982.1"/>
</dbReference>
<keyword evidence="1" id="KW-0732">Signal</keyword>
<evidence type="ECO:0008006" key="4">
    <source>
        <dbReference type="Google" id="ProtNLM"/>
    </source>
</evidence>
<evidence type="ECO:0000313" key="3">
    <source>
        <dbReference type="Proteomes" id="UP001379533"/>
    </source>
</evidence>
<dbReference type="Gene3D" id="2.60.40.10">
    <property type="entry name" value="Immunoglobulins"/>
    <property type="match status" value="3"/>
</dbReference>
<protein>
    <recommendedName>
        <fullName evidence="4">IPT/TIG domain-containing protein</fullName>
    </recommendedName>
</protein>
<dbReference type="EMBL" id="CP089982">
    <property type="protein sequence ID" value="WXA89992.1"/>
    <property type="molecule type" value="Genomic_DNA"/>
</dbReference>